<reference evidence="9 10" key="1">
    <citation type="submission" date="2018-08" db="EMBL/GenBank/DDBJ databases">
        <title>Form III RuBisCO-mediated autotrophy in Thermodesulfobium bacteria.</title>
        <authorList>
            <person name="Toshchakov S.V."/>
            <person name="Kublanov I.V."/>
            <person name="Frolov E."/>
            <person name="Bonch-Osmolovskaya E.A."/>
            <person name="Tourova T.P."/>
            <person name="Chernych N.A."/>
            <person name="Lebedinsky A.V."/>
        </authorList>
    </citation>
    <scope>NUCLEOTIDE SEQUENCE [LARGE SCALE GENOMIC DNA]</scope>
    <source>
        <strain evidence="9 10">SR</strain>
    </source>
</reference>
<dbReference type="GO" id="GO:0046872">
    <property type="term" value="F:metal ion binding"/>
    <property type="evidence" value="ECO:0007669"/>
    <property type="project" value="UniProtKB-KW"/>
</dbReference>
<evidence type="ECO:0000313" key="10">
    <source>
        <dbReference type="Proteomes" id="UP000256329"/>
    </source>
</evidence>
<accession>A0A3D8P903</accession>
<dbReference type="PANTHER" id="PTHR22926:SF3">
    <property type="entry name" value="UNDECAPRENYL-PHOSPHATE ALPHA-N-ACETYLGLUCOSAMINYL 1-PHOSPHATE TRANSFERASE"/>
    <property type="match status" value="1"/>
</dbReference>
<evidence type="ECO:0000256" key="6">
    <source>
        <dbReference type="ARBA" id="ARBA00023136"/>
    </source>
</evidence>
<evidence type="ECO:0000256" key="7">
    <source>
        <dbReference type="PIRSR" id="PIRSR600715-1"/>
    </source>
</evidence>
<evidence type="ECO:0000256" key="5">
    <source>
        <dbReference type="ARBA" id="ARBA00022989"/>
    </source>
</evidence>
<evidence type="ECO:0000256" key="1">
    <source>
        <dbReference type="ARBA" id="ARBA00004651"/>
    </source>
</evidence>
<dbReference type="Pfam" id="PF00953">
    <property type="entry name" value="Glycos_transf_4"/>
    <property type="match status" value="1"/>
</dbReference>
<dbReference type="GO" id="GO:0071555">
    <property type="term" value="P:cell wall organization"/>
    <property type="evidence" value="ECO:0007669"/>
    <property type="project" value="TreeGrafter"/>
</dbReference>
<name>A0A3D8P903_9THEO</name>
<evidence type="ECO:0000256" key="8">
    <source>
        <dbReference type="SAM" id="Phobius"/>
    </source>
</evidence>
<dbReference type="InterPro" id="IPR018480">
    <property type="entry name" value="PNAcMuramoyl-5peptid_Trfase_CS"/>
</dbReference>
<keyword evidence="3 9" id="KW-0808">Transferase</keyword>
<feature type="transmembrane region" description="Helical" evidence="8">
    <location>
        <begin position="67"/>
        <end position="87"/>
    </location>
</feature>
<comment type="caution">
    <text evidence="9">The sequence shown here is derived from an EMBL/GenBank/DDBJ whole genome shotgun (WGS) entry which is preliminary data.</text>
</comment>
<dbReference type="PROSITE" id="PS01348">
    <property type="entry name" value="MRAY_2"/>
    <property type="match status" value="1"/>
</dbReference>
<feature type="transmembrane region" description="Helical" evidence="8">
    <location>
        <begin position="102"/>
        <end position="120"/>
    </location>
</feature>
<feature type="transmembrane region" description="Helical" evidence="8">
    <location>
        <begin position="204"/>
        <end position="225"/>
    </location>
</feature>
<evidence type="ECO:0000256" key="2">
    <source>
        <dbReference type="ARBA" id="ARBA00022475"/>
    </source>
</evidence>
<organism evidence="9 10">
    <name type="scientific">Ammonifex thiophilus</name>
    <dbReference type="NCBI Taxonomy" id="444093"/>
    <lineage>
        <taxon>Bacteria</taxon>
        <taxon>Bacillati</taxon>
        <taxon>Bacillota</taxon>
        <taxon>Clostridia</taxon>
        <taxon>Thermoanaerobacterales</taxon>
        <taxon>Thermoanaerobacteraceae</taxon>
        <taxon>Ammonifex</taxon>
    </lineage>
</organism>
<keyword evidence="7" id="KW-0479">Metal-binding</keyword>
<keyword evidence="7" id="KW-0460">Magnesium</keyword>
<dbReference type="PANTHER" id="PTHR22926">
    <property type="entry name" value="PHOSPHO-N-ACETYLMURAMOYL-PENTAPEPTIDE-TRANSFERASE"/>
    <property type="match status" value="1"/>
</dbReference>
<dbReference type="OrthoDB" id="9805475at2"/>
<keyword evidence="10" id="KW-1185">Reference proteome</keyword>
<dbReference type="GO" id="GO:0009103">
    <property type="term" value="P:lipopolysaccharide biosynthetic process"/>
    <property type="evidence" value="ECO:0007669"/>
    <property type="project" value="TreeGrafter"/>
</dbReference>
<evidence type="ECO:0000256" key="4">
    <source>
        <dbReference type="ARBA" id="ARBA00022692"/>
    </source>
</evidence>
<comment type="cofactor">
    <cofactor evidence="7">
        <name>Mg(2+)</name>
        <dbReference type="ChEBI" id="CHEBI:18420"/>
    </cofactor>
</comment>
<keyword evidence="5 8" id="KW-1133">Transmembrane helix</keyword>
<feature type="transmembrane region" description="Helical" evidence="8">
    <location>
        <begin position="127"/>
        <end position="146"/>
    </location>
</feature>
<feature type="binding site" evidence="7">
    <location>
        <position position="179"/>
    </location>
    <ligand>
        <name>Mg(2+)</name>
        <dbReference type="ChEBI" id="CHEBI:18420"/>
    </ligand>
</feature>
<feature type="transmembrane region" description="Helical" evidence="8">
    <location>
        <begin position="152"/>
        <end position="170"/>
    </location>
</feature>
<evidence type="ECO:0000313" key="9">
    <source>
        <dbReference type="EMBL" id="RDV84909.1"/>
    </source>
</evidence>
<feature type="transmembrane region" description="Helical" evidence="8">
    <location>
        <begin position="177"/>
        <end position="198"/>
    </location>
</feature>
<sequence length="322" mass="33805">MDEPDERKVHSQPMPRLGGLAIFAGVWAGWLVAGAPTEWLGLLAGATLVFLCGLADDIRGLSPWLKLLGQILAAAVAAGSGVLFSFVGHPLHEGQVFPLDGLALPLTVFWLVAVTNAVNLIDGLDGLAAGVGSIAGLTLAAAAGLAGSTEGIGPALVISVCLLAFLPFNFHPARTFLGDCGSMFAGFFLAGASVQGVAKTATAVILLVPVVILGIPLFDTFFAILRRVHSRRHIFRPDREHLHHRLLIIGFSHRGAVLFIYAVSALLGLTAVLLTQLTLPQGLLLLAGVVTLLFLAALRLGVIGKRWVSLKRHRAAEDVLKG</sequence>
<dbReference type="AlphaFoldDB" id="A0A3D8P903"/>
<dbReference type="CDD" id="cd06853">
    <property type="entry name" value="GT_WecA_like"/>
    <property type="match status" value="1"/>
</dbReference>
<feature type="binding site" evidence="7">
    <location>
        <position position="119"/>
    </location>
    <ligand>
        <name>Mg(2+)</name>
        <dbReference type="ChEBI" id="CHEBI:18420"/>
    </ligand>
</feature>
<dbReference type="InterPro" id="IPR000715">
    <property type="entry name" value="Glycosyl_transferase_4"/>
</dbReference>
<proteinExistence type="predicted"/>
<dbReference type="GO" id="GO:0016780">
    <property type="term" value="F:phosphotransferase activity, for other substituted phosphate groups"/>
    <property type="evidence" value="ECO:0007669"/>
    <property type="project" value="InterPro"/>
</dbReference>
<comment type="subcellular location">
    <subcellularLocation>
        <location evidence="1">Cell membrane</location>
        <topology evidence="1">Multi-pass membrane protein</topology>
    </subcellularLocation>
</comment>
<dbReference type="EMBL" id="QSLN01000001">
    <property type="protein sequence ID" value="RDV84909.1"/>
    <property type="molecule type" value="Genomic_DNA"/>
</dbReference>
<keyword evidence="6 8" id="KW-0472">Membrane</keyword>
<gene>
    <name evidence="9" type="ORF">DXX99_01380</name>
</gene>
<keyword evidence="4 8" id="KW-0812">Transmembrane</keyword>
<feature type="transmembrane region" description="Helical" evidence="8">
    <location>
        <begin position="246"/>
        <end position="271"/>
    </location>
</feature>
<dbReference type="GO" id="GO:0005886">
    <property type="term" value="C:plasma membrane"/>
    <property type="evidence" value="ECO:0007669"/>
    <property type="project" value="UniProtKB-SubCell"/>
</dbReference>
<dbReference type="GO" id="GO:0044038">
    <property type="term" value="P:cell wall macromolecule biosynthetic process"/>
    <property type="evidence" value="ECO:0007669"/>
    <property type="project" value="TreeGrafter"/>
</dbReference>
<feature type="transmembrane region" description="Helical" evidence="8">
    <location>
        <begin position="17"/>
        <end position="33"/>
    </location>
</feature>
<evidence type="ECO:0000256" key="3">
    <source>
        <dbReference type="ARBA" id="ARBA00022679"/>
    </source>
</evidence>
<keyword evidence="2" id="KW-1003">Cell membrane</keyword>
<dbReference type="Proteomes" id="UP000256329">
    <property type="component" value="Unassembled WGS sequence"/>
</dbReference>
<protein>
    <submittedName>
        <fullName evidence="9">Undecaprenyl/decaprenyl-phosphate alpha-N-acetylglucosaminyl 1-phosphate transferase</fullName>
    </submittedName>
</protein>
<feature type="transmembrane region" description="Helical" evidence="8">
    <location>
        <begin position="283"/>
        <end position="302"/>
    </location>
</feature>